<accession>A0A4V3UUA7</accession>
<evidence type="ECO:0000256" key="2">
    <source>
        <dbReference type="SAM" id="Phobius"/>
    </source>
</evidence>
<sequence length="203" mass="22169">MNTIDRASVDRALARARMTRRIAATVWTALGMGVLLLLNKLRQTPELALRYSRQTQEEVGYWVMALVALFLVTLMCWAMAVSARRSLRGHLEPYPATILRRLAQARASCDISTQVEAESELRRLEPHRDAADAAPAVAAAGEATSTSAPGAPAATTTAAADNRSPAVAGDRYDQLAKVKRLLDDGVLDAVEYARERQRILARD</sequence>
<keyword evidence="2" id="KW-0472">Membrane</keyword>
<dbReference type="EMBL" id="SMAF01000009">
    <property type="protein sequence ID" value="TCS98200.1"/>
    <property type="molecule type" value="Genomic_DNA"/>
</dbReference>
<protein>
    <submittedName>
        <fullName evidence="3">Uncharacterized protein</fullName>
    </submittedName>
</protein>
<dbReference type="RefSeq" id="WP_123520764.1">
    <property type="nucleotide sequence ID" value="NZ_JBHLWF010000086.1"/>
</dbReference>
<gene>
    <name evidence="3" type="ORF">EDC25_10953</name>
</gene>
<feature type="transmembrane region" description="Helical" evidence="2">
    <location>
        <begin position="59"/>
        <end position="81"/>
    </location>
</feature>
<dbReference type="AlphaFoldDB" id="A0A4V3UUA7"/>
<proteinExistence type="predicted"/>
<evidence type="ECO:0000256" key="1">
    <source>
        <dbReference type="SAM" id="MobiDB-lite"/>
    </source>
</evidence>
<reference evidence="3 4" key="1">
    <citation type="submission" date="2019-03" db="EMBL/GenBank/DDBJ databases">
        <title>Genomic Encyclopedia of Type Strains, Phase IV (KMG-IV): sequencing the most valuable type-strain genomes for metagenomic binning, comparative biology and taxonomic classification.</title>
        <authorList>
            <person name="Goeker M."/>
        </authorList>
    </citation>
    <scope>NUCLEOTIDE SEQUENCE [LARGE SCALE GENOMIC DNA]</scope>
    <source>
        <strain evidence="3 4">DSM 21944</strain>
    </source>
</reference>
<feature type="region of interest" description="Disordered" evidence="1">
    <location>
        <begin position="132"/>
        <end position="166"/>
    </location>
</feature>
<dbReference type="Proteomes" id="UP000294599">
    <property type="component" value="Unassembled WGS sequence"/>
</dbReference>
<name>A0A4V3UUA7_9GAMM</name>
<feature type="transmembrane region" description="Helical" evidence="2">
    <location>
        <begin position="21"/>
        <end position="39"/>
    </location>
</feature>
<feature type="compositionally biased region" description="Low complexity" evidence="1">
    <location>
        <begin position="132"/>
        <end position="160"/>
    </location>
</feature>
<evidence type="ECO:0000313" key="4">
    <source>
        <dbReference type="Proteomes" id="UP000294599"/>
    </source>
</evidence>
<keyword evidence="4" id="KW-1185">Reference proteome</keyword>
<keyword evidence="2" id="KW-1133">Transmembrane helix</keyword>
<organism evidence="3 4">
    <name type="scientific">Pseudofulvimonas gallinarii</name>
    <dbReference type="NCBI Taxonomy" id="634155"/>
    <lineage>
        <taxon>Bacteria</taxon>
        <taxon>Pseudomonadati</taxon>
        <taxon>Pseudomonadota</taxon>
        <taxon>Gammaproteobacteria</taxon>
        <taxon>Lysobacterales</taxon>
        <taxon>Rhodanobacteraceae</taxon>
        <taxon>Pseudofulvimonas</taxon>
    </lineage>
</organism>
<comment type="caution">
    <text evidence="3">The sequence shown here is derived from an EMBL/GenBank/DDBJ whole genome shotgun (WGS) entry which is preliminary data.</text>
</comment>
<evidence type="ECO:0000313" key="3">
    <source>
        <dbReference type="EMBL" id="TCS98200.1"/>
    </source>
</evidence>
<keyword evidence="2" id="KW-0812">Transmembrane</keyword>